<dbReference type="GO" id="GO:0005524">
    <property type="term" value="F:ATP binding"/>
    <property type="evidence" value="ECO:0007669"/>
    <property type="project" value="UniProtKB-KW"/>
</dbReference>
<evidence type="ECO:0000256" key="1">
    <source>
        <dbReference type="ARBA" id="ARBA00005417"/>
    </source>
</evidence>
<evidence type="ECO:0000313" key="6">
    <source>
        <dbReference type="EMBL" id="ALO15995.1"/>
    </source>
</evidence>
<dbReference type="InterPro" id="IPR003593">
    <property type="entry name" value="AAA+_ATPase"/>
</dbReference>
<dbReference type="STRING" id="1307839.L21SP5_02364"/>
<dbReference type="AlphaFoldDB" id="A0A0S2I167"/>
<gene>
    <name evidence="6" type="primary">drrA_1</name>
    <name evidence="6" type="ORF">L21SP5_02364</name>
</gene>
<evidence type="ECO:0000256" key="4">
    <source>
        <dbReference type="ARBA" id="ARBA00022840"/>
    </source>
</evidence>
<dbReference type="PANTHER" id="PTHR43335:SF4">
    <property type="entry name" value="ABC TRANSPORTER, ATP-BINDING PROTEIN"/>
    <property type="match status" value="1"/>
</dbReference>
<reference evidence="6 7" key="1">
    <citation type="submission" date="2015-11" db="EMBL/GenBank/DDBJ databases">
        <title>Description and complete genome sequence of a novel strain predominating in hypersaline microbial mats and representing a new family of the Bacteriodetes phylum.</title>
        <authorList>
            <person name="Spring S."/>
            <person name="Bunk B."/>
            <person name="Sproer C."/>
            <person name="Klenk H.-P."/>
        </authorList>
    </citation>
    <scope>NUCLEOTIDE SEQUENCE [LARGE SCALE GENOMIC DNA]</scope>
    <source>
        <strain evidence="6 7">L21-Spi-D4</strain>
    </source>
</reference>
<dbReference type="EC" id="3.6.3.-" evidence="6"/>
<keyword evidence="6" id="KW-0378">Hydrolase</keyword>
<keyword evidence="2" id="KW-0813">Transport</keyword>
<evidence type="ECO:0000259" key="5">
    <source>
        <dbReference type="PROSITE" id="PS50893"/>
    </source>
</evidence>
<dbReference type="Gene3D" id="3.40.50.300">
    <property type="entry name" value="P-loop containing nucleotide triphosphate hydrolases"/>
    <property type="match status" value="1"/>
</dbReference>
<dbReference type="SUPFAM" id="SSF52540">
    <property type="entry name" value="P-loop containing nucleoside triphosphate hydrolases"/>
    <property type="match status" value="1"/>
</dbReference>
<dbReference type="RefSeq" id="WP_057953407.1">
    <property type="nucleotide sequence ID" value="NZ_CP013118.1"/>
</dbReference>
<sequence length="302" mass="33974">MQTVIETHDLTFNFKGKKKAVDELSLKVPEGSIYGFLGPNGAGKSTTIRMLSGLLFQAQGTIELFGKNLKKSRKAALKNSAFMIEEPTIYKHLTGKQNLELLCKAGGYKKSRIDEVLRWVNLFEDRNRKAGNYSMGMKQRLGIAGALLPDPELFILDEPTNGLDPQGMYEIRELIVELNREQGKTIFISSHLLGEIEKMCTHVGIIHHGKGIFEGTIDELATMTKTTKIFRIETTDAEKAIDTLKNKWKGKVVEKTIAEFQPDSKANQQEIIQTLIKANIPLSQAYEVKNNLEELFMQVTEK</sequence>
<organism evidence="6 7">
    <name type="scientific">Salinivirga cyanobacteriivorans</name>
    <dbReference type="NCBI Taxonomy" id="1307839"/>
    <lineage>
        <taxon>Bacteria</taxon>
        <taxon>Pseudomonadati</taxon>
        <taxon>Bacteroidota</taxon>
        <taxon>Bacteroidia</taxon>
        <taxon>Bacteroidales</taxon>
        <taxon>Salinivirgaceae</taxon>
        <taxon>Salinivirga</taxon>
    </lineage>
</organism>
<dbReference type="OrthoDB" id="9801987at2"/>
<dbReference type="PROSITE" id="PS50893">
    <property type="entry name" value="ABC_TRANSPORTER_2"/>
    <property type="match status" value="1"/>
</dbReference>
<dbReference type="Pfam" id="PF00005">
    <property type="entry name" value="ABC_tran"/>
    <property type="match status" value="1"/>
</dbReference>
<dbReference type="InterPro" id="IPR003439">
    <property type="entry name" value="ABC_transporter-like_ATP-bd"/>
</dbReference>
<keyword evidence="7" id="KW-1185">Reference proteome</keyword>
<evidence type="ECO:0000256" key="2">
    <source>
        <dbReference type="ARBA" id="ARBA00022448"/>
    </source>
</evidence>
<dbReference type="GO" id="GO:0016887">
    <property type="term" value="F:ATP hydrolysis activity"/>
    <property type="evidence" value="ECO:0007669"/>
    <property type="project" value="InterPro"/>
</dbReference>
<dbReference type="PANTHER" id="PTHR43335">
    <property type="entry name" value="ABC TRANSPORTER, ATP-BINDING PROTEIN"/>
    <property type="match status" value="1"/>
</dbReference>
<name>A0A0S2I167_9BACT</name>
<evidence type="ECO:0000256" key="3">
    <source>
        <dbReference type="ARBA" id="ARBA00022741"/>
    </source>
</evidence>
<dbReference type="KEGG" id="blq:L21SP5_02364"/>
<dbReference type="EMBL" id="CP013118">
    <property type="protein sequence ID" value="ALO15995.1"/>
    <property type="molecule type" value="Genomic_DNA"/>
</dbReference>
<accession>A0A0S2I167</accession>
<keyword evidence="4 6" id="KW-0067">ATP-binding</keyword>
<protein>
    <submittedName>
        <fullName evidence="6">Daunorubicin/doxorubicin resistance ATP-binding protein DrrA</fullName>
        <ecNumber evidence="6">3.6.3.-</ecNumber>
    </submittedName>
</protein>
<dbReference type="Proteomes" id="UP000064893">
    <property type="component" value="Chromosome"/>
</dbReference>
<dbReference type="InterPro" id="IPR027417">
    <property type="entry name" value="P-loop_NTPase"/>
</dbReference>
<keyword evidence="3" id="KW-0547">Nucleotide-binding</keyword>
<feature type="domain" description="ABC transporter" evidence="5">
    <location>
        <begin position="5"/>
        <end position="233"/>
    </location>
</feature>
<evidence type="ECO:0000313" key="7">
    <source>
        <dbReference type="Proteomes" id="UP000064893"/>
    </source>
</evidence>
<dbReference type="SMART" id="SM00382">
    <property type="entry name" value="AAA"/>
    <property type="match status" value="1"/>
</dbReference>
<proteinExistence type="inferred from homology"/>
<comment type="similarity">
    <text evidence="1">Belongs to the ABC transporter superfamily.</text>
</comment>